<dbReference type="AlphaFoldDB" id="A0A0R2HLZ3"/>
<feature type="domain" description="Glycosyltransferase GT-D fold" evidence="1">
    <location>
        <begin position="43"/>
        <end position="236"/>
    </location>
</feature>
<sequence>MKKIILIIYSYLLLFLSPFKTKTTIYSEKKLIDFVKNNRMSLIRFGDGEYRLMFSKKGIHYQGYDPKLGKELLTIFENYDKFKDKYIICIPPFFKNNIFWFLKNRIELAMCFAKPRLLFRIKQNKKEIYGDAFVFGKGKDDIYSSLWDEKEKIVLIHNDEKWVKIFNKKYNKKAIFIKTNCNDSYKIIDDIEKKVLNVKNIENYIVLVSSGPMAKVLVYRLSKRNIQVIDTGHFIDDPLV</sequence>
<dbReference type="Pfam" id="PF08759">
    <property type="entry name" value="GT-D"/>
    <property type="match status" value="1"/>
</dbReference>
<accession>A0A0R2HLZ3</accession>
<evidence type="ECO:0000313" key="2">
    <source>
        <dbReference type="EMBL" id="KRN50436.1"/>
    </source>
</evidence>
<dbReference type="EMBL" id="JQBL01000009">
    <property type="protein sequence ID" value="KRN50436.1"/>
    <property type="molecule type" value="Genomic_DNA"/>
</dbReference>
<dbReference type="Proteomes" id="UP000051841">
    <property type="component" value="Unassembled WGS sequence"/>
</dbReference>
<name>A0A0R2HLZ3_9FIRM</name>
<evidence type="ECO:0000259" key="1">
    <source>
        <dbReference type="Pfam" id="PF08759"/>
    </source>
</evidence>
<organism evidence="2 3">
    <name type="scientific">Kandleria vitulina DSM 20405</name>
    <dbReference type="NCBI Taxonomy" id="1410657"/>
    <lineage>
        <taxon>Bacteria</taxon>
        <taxon>Bacillati</taxon>
        <taxon>Bacillota</taxon>
        <taxon>Erysipelotrichia</taxon>
        <taxon>Erysipelotrichales</taxon>
        <taxon>Coprobacillaceae</taxon>
        <taxon>Kandleria</taxon>
    </lineage>
</organism>
<dbReference type="InterPro" id="IPR014869">
    <property type="entry name" value="GT-D"/>
</dbReference>
<gene>
    <name evidence="2" type="ORF">IV49_GL002084</name>
</gene>
<dbReference type="RefSeq" id="WP_031589059.1">
    <property type="nucleotide sequence ID" value="NZ_JNKN01000009.1"/>
</dbReference>
<comment type="caution">
    <text evidence="2">The sequence shown here is derived from an EMBL/GenBank/DDBJ whole genome shotgun (WGS) entry which is preliminary data.</text>
</comment>
<reference evidence="2 3" key="1">
    <citation type="journal article" date="2015" name="Genome Announc.">
        <title>Expanding the biotechnology potential of lactobacilli through comparative genomics of 213 strains and associated genera.</title>
        <authorList>
            <person name="Sun Z."/>
            <person name="Harris H.M."/>
            <person name="McCann A."/>
            <person name="Guo C."/>
            <person name="Argimon S."/>
            <person name="Zhang W."/>
            <person name="Yang X."/>
            <person name="Jeffery I.B."/>
            <person name="Cooney J.C."/>
            <person name="Kagawa T.F."/>
            <person name="Liu W."/>
            <person name="Song Y."/>
            <person name="Salvetti E."/>
            <person name="Wrobel A."/>
            <person name="Rasinkangas P."/>
            <person name="Parkhill J."/>
            <person name="Rea M.C."/>
            <person name="O'Sullivan O."/>
            <person name="Ritari J."/>
            <person name="Douillard F.P."/>
            <person name="Paul Ross R."/>
            <person name="Yang R."/>
            <person name="Briner A.E."/>
            <person name="Felis G.E."/>
            <person name="de Vos W.M."/>
            <person name="Barrangou R."/>
            <person name="Klaenhammer T.R."/>
            <person name="Caufield P.W."/>
            <person name="Cui Y."/>
            <person name="Zhang H."/>
            <person name="O'Toole P.W."/>
        </authorList>
    </citation>
    <scope>NUCLEOTIDE SEQUENCE [LARGE SCALE GENOMIC DNA]</scope>
    <source>
        <strain evidence="2 3">DSM 20405</strain>
    </source>
</reference>
<keyword evidence="3" id="KW-1185">Reference proteome</keyword>
<protein>
    <recommendedName>
        <fullName evidence="1">Glycosyltransferase GT-D fold domain-containing protein</fullName>
    </recommendedName>
</protein>
<dbReference type="PATRIC" id="fig|1410657.5.peg.2153"/>
<proteinExistence type="predicted"/>
<evidence type="ECO:0000313" key="3">
    <source>
        <dbReference type="Proteomes" id="UP000051841"/>
    </source>
</evidence>